<reference evidence="6 7" key="3">
    <citation type="submission" date="2017-03" db="EMBL/GenBank/DDBJ databases">
        <authorList>
            <person name="Afonso C.L."/>
            <person name="Miller P.J."/>
            <person name="Scott M.A."/>
            <person name="Spackman E."/>
            <person name="Goraichik I."/>
            <person name="Dimitrov K.M."/>
            <person name="Suarez D.L."/>
            <person name="Swayne D.E."/>
        </authorList>
    </citation>
    <scope>NUCLEOTIDE SEQUENCE [LARGE SCALE GENOMIC DNA]</scope>
    <source>
        <strain evidence="6">PRJEB14757</strain>
    </source>
</reference>
<evidence type="ECO:0000256" key="3">
    <source>
        <dbReference type="ARBA" id="ARBA00022840"/>
    </source>
</evidence>
<dbReference type="SMART" id="SM00382">
    <property type="entry name" value="AAA"/>
    <property type="match status" value="1"/>
</dbReference>
<dbReference type="InterPro" id="IPR050130">
    <property type="entry name" value="ClpA_ClpB"/>
</dbReference>
<evidence type="ECO:0000256" key="1">
    <source>
        <dbReference type="ARBA" id="ARBA00022737"/>
    </source>
</evidence>
<proteinExistence type="predicted"/>
<sequence>MQTSPLFLVRYEDHSRELNRIIQAEQHQGRATMVWNQVQGFTLYHDSKIYPLSEKNDSVFKNPKDAVRFIINRVQTKVVYILEDFHHFLGDKNAVHADVGEIRALIKEIARSFYEREEKVYLFVPPSYELPDELVSFFDLTYAAEKNKTEFLQKYGTLLTEKKYLEKSKPVIGAENQIERVVQILSQMETNNPLLVGNPGVGKTAIVEGFARALHTGDVPLGLHGKLLYLVSLNTLVAGTKYRGDFEQRLEGLIKEVQENKNRIIVFIDEIHTLLGVGAAEGAIGAVDSLKPVLARGEFPCIGATTFDGAKLMLKDPALSRRFKKIQIKEATPEETFIILKGISKSLETHHKLTIEDRALMAAVYLSEDHIPDEYFPGKAIALVDAAAAYCSMKKIDTVRESDIAMEVERMGVMS</sequence>
<feature type="domain" description="AAA+ ATPase" evidence="4">
    <location>
        <begin position="189"/>
        <end position="333"/>
    </location>
</feature>
<dbReference type="GO" id="GO:0005524">
    <property type="term" value="F:ATP binding"/>
    <property type="evidence" value="ECO:0007669"/>
    <property type="project" value="UniProtKB-KW"/>
</dbReference>
<evidence type="ECO:0000313" key="7">
    <source>
        <dbReference type="Proteomes" id="UP000191931"/>
    </source>
</evidence>
<evidence type="ECO:0000313" key="6">
    <source>
        <dbReference type="EMBL" id="SLM32779.1"/>
    </source>
</evidence>
<protein>
    <submittedName>
        <fullName evidence="5">Putative clPB chaperone protein with AAA ATPase domain protein. Homolog to OMM_3 MMP</fullName>
    </submittedName>
</protein>
<dbReference type="PANTHER" id="PTHR11638">
    <property type="entry name" value="ATP-DEPENDENT CLP PROTEASE"/>
    <property type="match status" value="1"/>
</dbReference>
<dbReference type="Proteomes" id="UP000191931">
    <property type="component" value="Unassembled WGS sequence"/>
</dbReference>
<dbReference type="Gene3D" id="1.10.8.60">
    <property type="match status" value="1"/>
</dbReference>
<dbReference type="PANTHER" id="PTHR11638:SF18">
    <property type="entry name" value="HEAT SHOCK PROTEIN 104"/>
    <property type="match status" value="1"/>
</dbReference>
<dbReference type="Gene3D" id="3.40.50.300">
    <property type="entry name" value="P-loop containing nucleotide triphosphate hydrolases"/>
    <property type="match status" value="1"/>
</dbReference>
<dbReference type="SUPFAM" id="SSF52540">
    <property type="entry name" value="P-loop containing nucleoside triphosphate hydrolases"/>
    <property type="match status" value="1"/>
</dbReference>
<reference evidence="5" key="2">
    <citation type="submission" date="2012-12" db="EMBL/GenBank/DDBJ databases">
        <title>Region harboring genes involved in magnetosome formation of Candidatus Desulfamplus magnetosmortis.</title>
        <authorList>
            <person name="Lefevre C.T."/>
            <person name="Bazylinski D.A."/>
        </authorList>
    </citation>
    <scope>NUCLEOTIDE SEQUENCE</scope>
    <source>
        <strain evidence="5">BW-1</strain>
    </source>
</reference>
<gene>
    <name evidence="5" type="ORF">DEMABW1_80122</name>
    <name evidence="6" type="ORF">MTBBW1_80122</name>
</gene>
<accession>L0R3Z2</accession>
<dbReference type="Pfam" id="PF17871">
    <property type="entry name" value="AAA_lid_9"/>
    <property type="match status" value="1"/>
</dbReference>
<dbReference type="EMBL" id="HF547348">
    <property type="protein sequence ID" value="CCO06728.1"/>
    <property type="molecule type" value="Genomic_DNA"/>
</dbReference>
<evidence type="ECO:0000256" key="2">
    <source>
        <dbReference type="ARBA" id="ARBA00022741"/>
    </source>
</evidence>
<keyword evidence="1" id="KW-0677">Repeat</keyword>
<keyword evidence="7" id="KW-1185">Reference proteome</keyword>
<dbReference type="InterPro" id="IPR003959">
    <property type="entry name" value="ATPase_AAA_core"/>
</dbReference>
<name>L0R3Z2_9BACT</name>
<dbReference type="GO" id="GO:0016887">
    <property type="term" value="F:ATP hydrolysis activity"/>
    <property type="evidence" value="ECO:0007669"/>
    <property type="project" value="InterPro"/>
</dbReference>
<dbReference type="AlphaFoldDB" id="L0R3Z2"/>
<dbReference type="EMBL" id="FWEV01000325">
    <property type="protein sequence ID" value="SLM32779.1"/>
    <property type="molecule type" value="Genomic_DNA"/>
</dbReference>
<dbReference type="InterPro" id="IPR003593">
    <property type="entry name" value="AAA+_ATPase"/>
</dbReference>
<dbReference type="InterPro" id="IPR027417">
    <property type="entry name" value="P-loop_NTPase"/>
</dbReference>
<dbReference type="CDD" id="cd00009">
    <property type="entry name" value="AAA"/>
    <property type="match status" value="1"/>
</dbReference>
<dbReference type="RefSeq" id="WP_080798345.1">
    <property type="nucleotide sequence ID" value="NZ_LT828540.1"/>
</dbReference>
<dbReference type="OrthoDB" id="9803641at2"/>
<dbReference type="GO" id="GO:0034605">
    <property type="term" value="P:cellular response to heat"/>
    <property type="evidence" value="ECO:0007669"/>
    <property type="project" value="TreeGrafter"/>
</dbReference>
<evidence type="ECO:0000259" key="4">
    <source>
        <dbReference type="SMART" id="SM00382"/>
    </source>
</evidence>
<dbReference type="Pfam" id="PF00004">
    <property type="entry name" value="AAA"/>
    <property type="match status" value="1"/>
</dbReference>
<evidence type="ECO:0000313" key="5">
    <source>
        <dbReference type="EMBL" id="CCO06728.1"/>
    </source>
</evidence>
<reference evidence="5" key="1">
    <citation type="submission" date="2012-10" db="EMBL/GenBank/DDBJ databases">
        <authorList>
            <person name="Lefevre C."/>
        </authorList>
    </citation>
    <scope>NUCLEOTIDE SEQUENCE</scope>
    <source>
        <strain evidence="5">BW-1</strain>
    </source>
</reference>
<dbReference type="InterPro" id="IPR041546">
    <property type="entry name" value="ClpA/ClpB_AAA_lid"/>
</dbReference>
<organism evidence="5">
    <name type="scientific">Desulfamplus magnetovallimortis</name>
    <dbReference type="NCBI Taxonomy" id="1246637"/>
    <lineage>
        <taxon>Bacteria</taxon>
        <taxon>Pseudomonadati</taxon>
        <taxon>Thermodesulfobacteriota</taxon>
        <taxon>Desulfobacteria</taxon>
        <taxon>Desulfobacterales</taxon>
        <taxon>Desulfobacteraceae</taxon>
        <taxon>Desulfamplus</taxon>
    </lineage>
</organism>
<dbReference type="STRING" id="1246637.MTBBW1_80122"/>
<keyword evidence="3" id="KW-0067">ATP-binding</keyword>
<dbReference type="GO" id="GO:0005737">
    <property type="term" value="C:cytoplasm"/>
    <property type="evidence" value="ECO:0007669"/>
    <property type="project" value="TreeGrafter"/>
</dbReference>
<keyword evidence="2" id="KW-0547">Nucleotide-binding</keyword>